<dbReference type="InterPro" id="IPR011006">
    <property type="entry name" value="CheY-like_superfamily"/>
</dbReference>
<name>A0ABZ0RXE2_9BACI</name>
<evidence type="ECO:0000259" key="7">
    <source>
        <dbReference type="PROSITE" id="PS50110"/>
    </source>
</evidence>
<dbReference type="Proteomes" id="UP001322664">
    <property type="component" value="Chromosome"/>
</dbReference>
<keyword evidence="3" id="KW-0805">Transcription regulation</keyword>
<keyword evidence="6" id="KW-0597">Phosphoprotein</keyword>
<proteinExistence type="predicted"/>
<evidence type="ECO:0000313" key="9">
    <source>
        <dbReference type="Proteomes" id="UP001322664"/>
    </source>
</evidence>
<dbReference type="Pfam" id="PF00072">
    <property type="entry name" value="Response_reg"/>
    <property type="match status" value="1"/>
</dbReference>
<feature type="domain" description="Response regulatory" evidence="7">
    <location>
        <begin position="2"/>
        <end position="116"/>
    </location>
</feature>
<accession>A0ABZ0RXE2</accession>
<evidence type="ECO:0000256" key="6">
    <source>
        <dbReference type="PROSITE-ProRule" id="PRU00169"/>
    </source>
</evidence>
<dbReference type="Gene3D" id="1.25.40.10">
    <property type="entry name" value="Tetratricopeptide repeat domain"/>
    <property type="match status" value="1"/>
</dbReference>
<sequence>MKVLIVDDEPIMLLTMKRMLASIDGIELVGSFQQINEALAFLQQHEADIAFLDIEIAEDNGIELARNLRANNANLDIVFTTAHANYAMQAYDVYPLDYMLKPVSKSRLNQTIARAMSKRRTASTTENAVQNRLKVQTFGCLEVSSTQYGEVKWRSKKNKELFAYLLMKRGKSVAKMRLIEDVFPEMPVKNAETYLHTAVYQLRAVLKDHGFKSHVISGQEKYRLDLTNMDVDFLQFEQGVAMLTQINKDNEHVALELEKQVNGVLFEEPYFLWAAFEQESMSLLYTSFAKRLASWLLQRERYVTAVEIVRKIVVYDGFDEEANQLLLNLYGAMRDMYAFQQHYQQYVQRMQRELHLPPSMTMQQLYERYQKA</sequence>
<keyword evidence="9" id="KW-1185">Reference proteome</keyword>
<feature type="modified residue" description="4-aspartylphosphate" evidence="6">
    <location>
        <position position="53"/>
    </location>
</feature>
<dbReference type="InterPro" id="IPR051677">
    <property type="entry name" value="AfsR-DnrI-RedD_regulator"/>
</dbReference>
<evidence type="ECO:0000256" key="3">
    <source>
        <dbReference type="ARBA" id="ARBA00023015"/>
    </source>
</evidence>
<evidence type="ECO:0000256" key="1">
    <source>
        <dbReference type="ARBA" id="ARBA00004496"/>
    </source>
</evidence>
<dbReference type="InterPro" id="IPR001789">
    <property type="entry name" value="Sig_transdc_resp-reg_receiver"/>
</dbReference>
<dbReference type="InterPro" id="IPR011990">
    <property type="entry name" value="TPR-like_helical_dom_sf"/>
</dbReference>
<organism evidence="8 9">
    <name type="scientific">Lysinibacillus louembei</name>
    <dbReference type="NCBI Taxonomy" id="1470088"/>
    <lineage>
        <taxon>Bacteria</taxon>
        <taxon>Bacillati</taxon>
        <taxon>Bacillota</taxon>
        <taxon>Bacilli</taxon>
        <taxon>Bacillales</taxon>
        <taxon>Bacillaceae</taxon>
        <taxon>Lysinibacillus</taxon>
    </lineage>
</organism>
<keyword evidence="4" id="KW-0238">DNA-binding</keyword>
<evidence type="ECO:0000313" key="8">
    <source>
        <dbReference type="EMBL" id="WPK11603.1"/>
    </source>
</evidence>
<dbReference type="RefSeq" id="WP_293920912.1">
    <property type="nucleotide sequence ID" value="NZ_CP137624.1"/>
</dbReference>
<dbReference type="PANTHER" id="PTHR35807">
    <property type="entry name" value="TRANSCRIPTIONAL REGULATOR REDD-RELATED"/>
    <property type="match status" value="1"/>
</dbReference>
<dbReference type="EMBL" id="CP137624">
    <property type="protein sequence ID" value="WPK11603.1"/>
    <property type="molecule type" value="Genomic_DNA"/>
</dbReference>
<dbReference type="PROSITE" id="PS50110">
    <property type="entry name" value="RESPONSE_REGULATORY"/>
    <property type="match status" value="1"/>
</dbReference>
<dbReference type="SMART" id="SM01043">
    <property type="entry name" value="BTAD"/>
    <property type="match status" value="1"/>
</dbReference>
<dbReference type="InterPro" id="IPR005158">
    <property type="entry name" value="BTAD"/>
</dbReference>
<protein>
    <submittedName>
        <fullName evidence="8">Response regulator</fullName>
    </submittedName>
</protein>
<dbReference type="Gene3D" id="3.40.50.2300">
    <property type="match status" value="1"/>
</dbReference>
<keyword evidence="2" id="KW-0902">Two-component regulatory system</keyword>
<dbReference type="SMART" id="SM00448">
    <property type="entry name" value="REC"/>
    <property type="match status" value="1"/>
</dbReference>
<keyword evidence="5" id="KW-0804">Transcription</keyword>
<evidence type="ECO:0000256" key="5">
    <source>
        <dbReference type="ARBA" id="ARBA00023163"/>
    </source>
</evidence>
<reference evidence="8 9" key="1">
    <citation type="submission" date="2023-09" db="EMBL/GenBank/DDBJ databases">
        <authorList>
            <person name="Page C.A."/>
            <person name="Perez-Diaz I.M."/>
        </authorList>
    </citation>
    <scope>NUCLEOTIDE SEQUENCE [LARGE SCALE GENOMIC DNA]</scope>
    <source>
        <strain evidence="8 9">Ll15</strain>
    </source>
</reference>
<comment type="subcellular location">
    <subcellularLocation>
        <location evidence="1">Cytoplasm</location>
    </subcellularLocation>
</comment>
<dbReference type="SUPFAM" id="SSF46894">
    <property type="entry name" value="C-terminal effector domain of the bipartite response regulators"/>
    <property type="match status" value="1"/>
</dbReference>
<dbReference type="InterPro" id="IPR036388">
    <property type="entry name" value="WH-like_DNA-bd_sf"/>
</dbReference>
<dbReference type="SUPFAM" id="SSF52172">
    <property type="entry name" value="CheY-like"/>
    <property type="match status" value="1"/>
</dbReference>
<evidence type="ECO:0000256" key="4">
    <source>
        <dbReference type="ARBA" id="ARBA00023125"/>
    </source>
</evidence>
<gene>
    <name evidence="8" type="ORF">R6U77_17180</name>
</gene>
<dbReference type="SUPFAM" id="SSF48452">
    <property type="entry name" value="TPR-like"/>
    <property type="match status" value="1"/>
</dbReference>
<dbReference type="Gene3D" id="1.10.10.10">
    <property type="entry name" value="Winged helix-like DNA-binding domain superfamily/Winged helix DNA-binding domain"/>
    <property type="match status" value="1"/>
</dbReference>
<dbReference type="InterPro" id="IPR016032">
    <property type="entry name" value="Sig_transdc_resp-reg_C-effctor"/>
</dbReference>
<evidence type="ECO:0000256" key="2">
    <source>
        <dbReference type="ARBA" id="ARBA00023012"/>
    </source>
</evidence>